<gene>
    <name evidence="2" type="ORF">GCM10025759_32500</name>
</gene>
<reference evidence="3" key="1">
    <citation type="journal article" date="2019" name="Int. J. Syst. Evol. Microbiol.">
        <title>The Global Catalogue of Microorganisms (GCM) 10K type strain sequencing project: providing services to taxonomists for standard genome sequencing and annotation.</title>
        <authorList>
            <consortium name="The Broad Institute Genomics Platform"/>
            <consortium name="The Broad Institute Genome Sequencing Center for Infectious Disease"/>
            <person name="Wu L."/>
            <person name="Ma J."/>
        </authorList>
    </citation>
    <scope>NUCLEOTIDE SEQUENCE [LARGE SCALE GENOMIC DNA]</scope>
    <source>
        <strain evidence="3">JCM 19212</strain>
    </source>
</reference>
<dbReference type="RefSeq" id="WP_158987873.1">
    <property type="nucleotide sequence ID" value="NZ_BAABKY010000005.1"/>
</dbReference>
<evidence type="ECO:0000313" key="2">
    <source>
        <dbReference type="EMBL" id="GAA5081792.1"/>
    </source>
</evidence>
<comment type="caution">
    <text evidence="2">The sequence shown here is derived from an EMBL/GenBank/DDBJ whole genome shotgun (WGS) entry which is preliminary data.</text>
</comment>
<evidence type="ECO:0000313" key="3">
    <source>
        <dbReference type="Proteomes" id="UP001501083"/>
    </source>
</evidence>
<keyword evidence="1" id="KW-1133">Transmembrane helix</keyword>
<feature type="transmembrane region" description="Helical" evidence="1">
    <location>
        <begin position="72"/>
        <end position="91"/>
    </location>
</feature>
<evidence type="ECO:0000256" key="1">
    <source>
        <dbReference type="SAM" id="Phobius"/>
    </source>
</evidence>
<keyword evidence="1" id="KW-0812">Transmembrane</keyword>
<organism evidence="2 3">
    <name type="scientific">Lysobacter panacisoli</name>
    <dbReference type="NCBI Taxonomy" id="1255263"/>
    <lineage>
        <taxon>Bacteria</taxon>
        <taxon>Pseudomonadati</taxon>
        <taxon>Pseudomonadota</taxon>
        <taxon>Gammaproteobacteria</taxon>
        <taxon>Lysobacterales</taxon>
        <taxon>Lysobacteraceae</taxon>
        <taxon>Lysobacter</taxon>
    </lineage>
</organism>
<dbReference type="InterPro" id="IPR046740">
    <property type="entry name" value="DUF6790"/>
</dbReference>
<dbReference type="EMBL" id="BAABKY010000005">
    <property type="protein sequence ID" value="GAA5081792.1"/>
    <property type="molecule type" value="Genomic_DNA"/>
</dbReference>
<dbReference type="Proteomes" id="UP001501083">
    <property type="component" value="Unassembled WGS sequence"/>
</dbReference>
<feature type="transmembrane region" description="Helical" evidence="1">
    <location>
        <begin position="31"/>
        <end position="51"/>
    </location>
</feature>
<accession>A0ABP9LQV4</accession>
<keyword evidence="1" id="KW-0472">Membrane</keyword>
<keyword evidence="3" id="KW-1185">Reference proteome</keyword>
<dbReference type="Pfam" id="PF20589">
    <property type="entry name" value="DUF6790"/>
    <property type="match status" value="1"/>
</dbReference>
<proteinExistence type="predicted"/>
<name>A0ABP9LQV4_9GAMM</name>
<sequence length="166" mass="17934">MWFALLVLSLIAAAIHVRVRPTENRAASAEVFLVYLLAGYCGIAQIVRAFAILVKGAPLMPHVQFTPGDPAVMWLAFFSLGCGVIGALSIWKRGDYLLAPVVAWAIFWTGTTFAHLRLDEWHGITNSWIGVAWAFATHGLIAVLLVAFYSLSVKRPPVASGQASAA</sequence>
<protein>
    <submittedName>
        <fullName evidence="2">Uncharacterized protein</fullName>
    </submittedName>
</protein>
<feature type="transmembrane region" description="Helical" evidence="1">
    <location>
        <begin position="97"/>
        <end position="116"/>
    </location>
</feature>
<feature type="transmembrane region" description="Helical" evidence="1">
    <location>
        <begin position="128"/>
        <end position="151"/>
    </location>
</feature>